<protein>
    <recommendedName>
        <fullName evidence="5">DUF1275 domain protein</fullName>
    </recommendedName>
</protein>
<reference evidence="3" key="1">
    <citation type="journal article" date="2020" name="Stud. Mycol.">
        <title>101 Dothideomycetes genomes: a test case for predicting lifestyles and emergence of pathogens.</title>
        <authorList>
            <person name="Haridas S."/>
            <person name="Albert R."/>
            <person name="Binder M."/>
            <person name="Bloem J."/>
            <person name="Labutti K."/>
            <person name="Salamov A."/>
            <person name="Andreopoulos B."/>
            <person name="Baker S."/>
            <person name="Barry K."/>
            <person name="Bills G."/>
            <person name="Bluhm B."/>
            <person name="Cannon C."/>
            <person name="Castanera R."/>
            <person name="Culley D."/>
            <person name="Daum C."/>
            <person name="Ezra D."/>
            <person name="Gonzalez J."/>
            <person name="Henrissat B."/>
            <person name="Kuo A."/>
            <person name="Liang C."/>
            <person name="Lipzen A."/>
            <person name="Lutzoni F."/>
            <person name="Magnuson J."/>
            <person name="Mondo S."/>
            <person name="Nolan M."/>
            <person name="Ohm R."/>
            <person name="Pangilinan J."/>
            <person name="Park H.-J."/>
            <person name="Ramirez L."/>
            <person name="Alfaro M."/>
            <person name="Sun H."/>
            <person name="Tritt A."/>
            <person name="Yoshinaga Y."/>
            <person name="Zwiers L.-H."/>
            <person name="Turgeon B."/>
            <person name="Goodwin S."/>
            <person name="Spatafora J."/>
            <person name="Crous P."/>
            <person name="Grigoriev I."/>
        </authorList>
    </citation>
    <scope>NUCLEOTIDE SEQUENCE</scope>
    <source>
        <strain evidence="3">CBS 121167</strain>
    </source>
</reference>
<evidence type="ECO:0000256" key="2">
    <source>
        <dbReference type="SAM" id="Phobius"/>
    </source>
</evidence>
<dbReference type="PANTHER" id="PTHR37488">
    <property type="entry name" value="DUF1275 DOMAIN-CONTAINING PROTEIN"/>
    <property type="match status" value="1"/>
</dbReference>
<dbReference type="InterPro" id="IPR010699">
    <property type="entry name" value="DUF1275"/>
</dbReference>
<feature type="transmembrane region" description="Helical" evidence="2">
    <location>
        <begin position="312"/>
        <end position="328"/>
    </location>
</feature>
<feature type="transmembrane region" description="Helical" evidence="2">
    <location>
        <begin position="286"/>
        <end position="306"/>
    </location>
</feature>
<proteinExistence type="predicted"/>
<dbReference type="Proteomes" id="UP000799438">
    <property type="component" value="Unassembled WGS sequence"/>
</dbReference>
<evidence type="ECO:0000313" key="3">
    <source>
        <dbReference type="EMBL" id="KAF2136092.1"/>
    </source>
</evidence>
<feature type="transmembrane region" description="Helical" evidence="2">
    <location>
        <begin position="229"/>
        <end position="251"/>
    </location>
</feature>
<dbReference type="Pfam" id="PF06912">
    <property type="entry name" value="DUF1275"/>
    <property type="match status" value="1"/>
</dbReference>
<keyword evidence="4" id="KW-1185">Reference proteome</keyword>
<dbReference type="EMBL" id="ML995534">
    <property type="protein sequence ID" value="KAF2136092.1"/>
    <property type="molecule type" value="Genomic_DNA"/>
</dbReference>
<feature type="transmembrane region" description="Helical" evidence="2">
    <location>
        <begin position="158"/>
        <end position="181"/>
    </location>
</feature>
<dbReference type="GeneID" id="54300169"/>
<feature type="transmembrane region" description="Helical" evidence="2">
    <location>
        <begin position="117"/>
        <end position="138"/>
    </location>
</feature>
<evidence type="ECO:0000256" key="1">
    <source>
        <dbReference type="SAM" id="MobiDB-lite"/>
    </source>
</evidence>
<keyword evidence="2" id="KW-0812">Transmembrane</keyword>
<dbReference type="PANTHER" id="PTHR37488:SF2">
    <property type="entry name" value="DUF1275 DOMAIN-CONTAINING PROTEIN"/>
    <property type="match status" value="1"/>
</dbReference>
<feature type="region of interest" description="Disordered" evidence="1">
    <location>
        <begin position="1"/>
        <end position="52"/>
    </location>
</feature>
<feature type="compositionally biased region" description="Polar residues" evidence="1">
    <location>
        <begin position="1"/>
        <end position="17"/>
    </location>
</feature>
<gene>
    <name evidence="3" type="ORF">K452DRAFT_303028</name>
</gene>
<sequence>MSTKSLDISRRPSTSVTDAEKIDVSRRPSTSATDTEKIDISRRPSTAATDTDRKLEFVTPDSVSSCTGTVSPAALEAQTQLPYSDPDEELRNLPFAQRWAGYLKQEIAIDSLLEMELYILTFATGIQDAMTFAFFGVFCSKQTGNLVNFALSALESHAVLQTEANIAVSFCCFILGAAIFGHFNNFVGKKRRGWLMFVNAWQTALILSATGVRYWSLNHGIQDSGADPSALACIALLALASGGQISLALSVGMPEVNTTMVTGAIVMLAHDKKLITVRNPGRNRKVFFILSLLAGSFMGAICNRFSSSVVSLLLVGIVKFTVTFLFLANKGVKKHPGSTEKTESSVNILQILWGD</sequence>
<evidence type="ECO:0000313" key="4">
    <source>
        <dbReference type="Proteomes" id="UP000799438"/>
    </source>
</evidence>
<keyword evidence="2" id="KW-0472">Membrane</keyword>
<dbReference type="OrthoDB" id="5223589at2759"/>
<dbReference type="RefSeq" id="XP_033391810.1">
    <property type="nucleotide sequence ID" value="XM_033542672.1"/>
</dbReference>
<evidence type="ECO:0008006" key="5">
    <source>
        <dbReference type="Google" id="ProtNLM"/>
    </source>
</evidence>
<keyword evidence="2" id="KW-1133">Transmembrane helix</keyword>
<accession>A0A6A6AVQ7</accession>
<name>A0A6A6AVQ7_9PEZI</name>
<dbReference type="AlphaFoldDB" id="A0A6A6AVQ7"/>
<organism evidence="3 4">
    <name type="scientific">Aplosporella prunicola CBS 121167</name>
    <dbReference type="NCBI Taxonomy" id="1176127"/>
    <lineage>
        <taxon>Eukaryota</taxon>
        <taxon>Fungi</taxon>
        <taxon>Dikarya</taxon>
        <taxon>Ascomycota</taxon>
        <taxon>Pezizomycotina</taxon>
        <taxon>Dothideomycetes</taxon>
        <taxon>Dothideomycetes incertae sedis</taxon>
        <taxon>Botryosphaeriales</taxon>
        <taxon>Aplosporellaceae</taxon>
        <taxon>Aplosporella</taxon>
    </lineage>
</organism>
<feature type="transmembrane region" description="Helical" evidence="2">
    <location>
        <begin position="193"/>
        <end position="217"/>
    </location>
</feature>